<feature type="region of interest" description="Disordered" evidence="9">
    <location>
        <begin position="1"/>
        <end position="61"/>
    </location>
</feature>
<comment type="similarity">
    <text evidence="1">Belongs to the FlgM family.</text>
</comment>
<dbReference type="Proteomes" id="UP000294829">
    <property type="component" value="Unassembled WGS sequence"/>
</dbReference>
<keyword evidence="5" id="KW-0805">Transcription regulation</keyword>
<evidence type="ECO:0000313" key="12">
    <source>
        <dbReference type="Proteomes" id="UP000294829"/>
    </source>
</evidence>
<sequence length="124" mass="12512">MTNVTSTKGAQPANTVQPGNSQAVKPNAGAATSDVSTSTNNTASSTTAASTNSAPASSTVTTLSTISTQLQAAQASSSSDAVFSTSKVNEIKQAISEGRFQVNSEKVANGLLDSVHDLLGSRRH</sequence>
<keyword evidence="4" id="KW-1005">Bacterial flagellum biogenesis</keyword>
<reference evidence="11 12" key="1">
    <citation type="submission" date="2019-03" db="EMBL/GenBank/DDBJ databases">
        <title>Sapientia aquatica gen. nov., sp. nov., isolated from a crater lake.</title>
        <authorList>
            <person name="Felfoldi T."/>
            <person name="Szabo A."/>
            <person name="Toth E."/>
            <person name="Schumann P."/>
            <person name="Keki Z."/>
            <person name="Marialigeti K."/>
            <person name="Mathe I."/>
        </authorList>
    </citation>
    <scope>NUCLEOTIDE SEQUENCE [LARGE SCALE GENOMIC DNA]</scope>
    <source>
        <strain evidence="11 12">SA-152</strain>
    </source>
</reference>
<feature type="compositionally biased region" description="Polar residues" evidence="9">
    <location>
        <begin position="1"/>
        <end position="24"/>
    </location>
</feature>
<evidence type="ECO:0000256" key="9">
    <source>
        <dbReference type="SAM" id="MobiDB-lite"/>
    </source>
</evidence>
<evidence type="ECO:0000313" key="11">
    <source>
        <dbReference type="EMBL" id="TDK68760.1"/>
    </source>
</evidence>
<keyword evidence="11" id="KW-0966">Cell projection</keyword>
<keyword evidence="11" id="KW-0969">Cilium</keyword>
<dbReference type="EMBL" id="SMYL01000001">
    <property type="protein sequence ID" value="TDK68760.1"/>
    <property type="molecule type" value="Genomic_DNA"/>
</dbReference>
<dbReference type="GO" id="GO:0045892">
    <property type="term" value="P:negative regulation of DNA-templated transcription"/>
    <property type="evidence" value="ECO:0007669"/>
    <property type="project" value="InterPro"/>
</dbReference>
<protein>
    <recommendedName>
        <fullName evidence="2">Negative regulator of flagellin synthesis</fullName>
    </recommendedName>
    <alternativeName>
        <fullName evidence="8">Anti-sigma-28 factor</fullName>
    </alternativeName>
</protein>
<gene>
    <name evidence="11" type="primary">flgM</name>
    <name evidence="11" type="ORF">E2I14_01880</name>
</gene>
<dbReference type="OrthoDB" id="5298032at2"/>
<dbReference type="InterPro" id="IPR007412">
    <property type="entry name" value="FlgM"/>
</dbReference>
<evidence type="ECO:0000256" key="8">
    <source>
        <dbReference type="ARBA" id="ARBA00030117"/>
    </source>
</evidence>
<dbReference type="SUPFAM" id="SSF101498">
    <property type="entry name" value="Anti-sigma factor FlgM"/>
    <property type="match status" value="1"/>
</dbReference>
<dbReference type="Pfam" id="PF04316">
    <property type="entry name" value="FlgM"/>
    <property type="match status" value="1"/>
</dbReference>
<evidence type="ECO:0000256" key="6">
    <source>
        <dbReference type="ARBA" id="ARBA00023163"/>
    </source>
</evidence>
<evidence type="ECO:0000259" key="10">
    <source>
        <dbReference type="Pfam" id="PF04316"/>
    </source>
</evidence>
<evidence type="ECO:0000256" key="3">
    <source>
        <dbReference type="ARBA" id="ARBA00022491"/>
    </source>
</evidence>
<keyword evidence="12" id="KW-1185">Reference proteome</keyword>
<name>A0A4R5W703_9BURK</name>
<evidence type="ECO:0000256" key="1">
    <source>
        <dbReference type="ARBA" id="ARBA00005322"/>
    </source>
</evidence>
<evidence type="ECO:0000256" key="5">
    <source>
        <dbReference type="ARBA" id="ARBA00023015"/>
    </source>
</evidence>
<evidence type="ECO:0000256" key="2">
    <source>
        <dbReference type="ARBA" id="ARBA00017823"/>
    </source>
</evidence>
<feature type="compositionally biased region" description="Low complexity" evidence="9">
    <location>
        <begin position="30"/>
        <end position="61"/>
    </location>
</feature>
<dbReference type="AlphaFoldDB" id="A0A4R5W703"/>
<dbReference type="InterPro" id="IPR035890">
    <property type="entry name" value="Anti-sigma-28_factor_FlgM_sf"/>
</dbReference>
<keyword evidence="11" id="KW-0282">Flagellum</keyword>
<keyword evidence="6" id="KW-0804">Transcription</keyword>
<keyword evidence="3" id="KW-0678">Repressor</keyword>
<accession>A0A4R5W703</accession>
<feature type="domain" description="Anti-sigma-28 factor FlgM C-terminal" evidence="10">
    <location>
        <begin position="62"/>
        <end position="113"/>
    </location>
</feature>
<dbReference type="GO" id="GO:0044781">
    <property type="term" value="P:bacterial-type flagellum organization"/>
    <property type="evidence" value="ECO:0007669"/>
    <property type="project" value="UniProtKB-KW"/>
</dbReference>
<comment type="function">
    <text evidence="7">Responsible for the coupling of flagellin expression to flagellar assembly by preventing expression of the flagellin genes when a component of the middle class of proteins is defective. It negatively regulates flagellar genes by inhibiting the activity of FliA by directly binding to FliA.</text>
</comment>
<dbReference type="NCBIfam" id="TIGR03824">
    <property type="entry name" value="FlgM_jcvi"/>
    <property type="match status" value="1"/>
</dbReference>
<organism evidence="11 12">
    <name type="scientific">Sapientia aquatica</name>
    <dbReference type="NCBI Taxonomy" id="1549640"/>
    <lineage>
        <taxon>Bacteria</taxon>
        <taxon>Pseudomonadati</taxon>
        <taxon>Pseudomonadota</taxon>
        <taxon>Betaproteobacteria</taxon>
        <taxon>Burkholderiales</taxon>
        <taxon>Oxalobacteraceae</taxon>
        <taxon>Sapientia</taxon>
    </lineage>
</organism>
<evidence type="ECO:0000256" key="4">
    <source>
        <dbReference type="ARBA" id="ARBA00022795"/>
    </source>
</evidence>
<dbReference type="InterPro" id="IPR031316">
    <property type="entry name" value="FlgM_C"/>
</dbReference>
<evidence type="ECO:0000256" key="7">
    <source>
        <dbReference type="ARBA" id="ARBA00024739"/>
    </source>
</evidence>
<proteinExistence type="inferred from homology"/>
<comment type="caution">
    <text evidence="11">The sequence shown here is derived from an EMBL/GenBank/DDBJ whole genome shotgun (WGS) entry which is preliminary data.</text>
</comment>